<reference evidence="3" key="2">
    <citation type="journal article" date="2007" name="PLoS Biol.">
        <title>Survey sequencing and comparative analysis of the elephant shark (Callorhinchus milii) genome.</title>
        <authorList>
            <person name="Venkatesh B."/>
            <person name="Kirkness E.F."/>
            <person name="Loh Y.H."/>
            <person name="Halpern A.L."/>
            <person name="Lee A.P."/>
            <person name="Johnson J."/>
            <person name="Dandona N."/>
            <person name="Viswanathan L.D."/>
            <person name="Tay A."/>
            <person name="Venter J.C."/>
            <person name="Strausberg R.L."/>
            <person name="Brenner S."/>
        </authorList>
    </citation>
    <scope>NUCLEOTIDE SEQUENCE [LARGE SCALE GENOMIC DNA]</scope>
</reference>
<proteinExistence type="predicted"/>
<dbReference type="InParanoid" id="A0A4W3GQ12"/>
<evidence type="ECO:0000313" key="3">
    <source>
        <dbReference type="Proteomes" id="UP000314986"/>
    </source>
</evidence>
<dbReference type="InterPro" id="IPR039954">
    <property type="entry name" value="DUF5527"/>
</dbReference>
<keyword evidence="1" id="KW-0472">Membrane</keyword>
<accession>A0A4W3GQ12</accession>
<dbReference type="GeneTree" id="ENSGT00490000043902"/>
<evidence type="ECO:0000313" key="2">
    <source>
        <dbReference type="Ensembl" id="ENSCMIP00000006108.1"/>
    </source>
</evidence>
<dbReference type="Proteomes" id="UP000314986">
    <property type="component" value="Unassembled WGS sequence"/>
</dbReference>
<reference evidence="2" key="4">
    <citation type="submission" date="2025-08" db="UniProtKB">
        <authorList>
            <consortium name="Ensembl"/>
        </authorList>
    </citation>
    <scope>IDENTIFICATION</scope>
</reference>
<dbReference type="OMA" id="HECMPYH"/>
<reference evidence="3" key="1">
    <citation type="journal article" date="2006" name="Science">
        <title>Ancient noncoding elements conserved in the human genome.</title>
        <authorList>
            <person name="Venkatesh B."/>
            <person name="Kirkness E.F."/>
            <person name="Loh Y.H."/>
            <person name="Halpern A.L."/>
            <person name="Lee A.P."/>
            <person name="Johnson J."/>
            <person name="Dandona N."/>
            <person name="Viswanathan L.D."/>
            <person name="Tay A."/>
            <person name="Venter J.C."/>
            <person name="Strausberg R.L."/>
            <person name="Brenner S."/>
        </authorList>
    </citation>
    <scope>NUCLEOTIDE SEQUENCE [LARGE SCALE GENOMIC DNA]</scope>
</reference>
<dbReference type="PANTHER" id="PTHR38325">
    <property type="entry name" value="MCG55969"/>
    <property type="match status" value="1"/>
</dbReference>
<protein>
    <submittedName>
        <fullName evidence="2">Chromosome 10 open reading frame 105</fullName>
    </submittedName>
</protein>
<sequence length="135" mass="15382">MNSETRNGTFSILNLLLATTETLQKSDTSIEKGDPLPIIIALMCIFLLLATCIIFIALCNPAGLDASRHGPHECMPYHIEDSSEPQLTLWKRFSSLRQSINGFRWDRSISQQHRGLTDRYRRDINDLGFVELTKM</sequence>
<reference evidence="3" key="3">
    <citation type="journal article" date="2014" name="Nature">
        <title>Elephant shark genome provides unique insights into gnathostome evolution.</title>
        <authorList>
            <consortium name="International Elephant Shark Genome Sequencing Consortium"/>
            <person name="Venkatesh B."/>
            <person name="Lee A.P."/>
            <person name="Ravi V."/>
            <person name="Maurya A.K."/>
            <person name="Lian M.M."/>
            <person name="Swann J.B."/>
            <person name="Ohta Y."/>
            <person name="Flajnik M.F."/>
            <person name="Sutoh Y."/>
            <person name="Kasahara M."/>
            <person name="Hoon S."/>
            <person name="Gangu V."/>
            <person name="Roy S.W."/>
            <person name="Irimia M."/>
            <person name="Korzh V."/>
            <person name="Kondrychyn I."/>
            <person name="Lim Z.W."/>
            <person name="Tay B.H."/>
            <person name="Tohari S."/>
            <person name="Kong K.W."/>
            <person name="Ho S."/>
            <person name="Lorente-Galdos B."/>
            <person name="Quilez J."/>
            <person name="Marques-Bonet T."/>
            <person name="Raney B.J."/>
            <person name="Ingham P.W."/>
            <person name="Tay A."/>
            <person name="Hillier L.W."/>
            <person name="Minx P."/>
            <person name="Boehm T."/>
            <person name="Wilson R.K."/>
            <person name="Brenner S."/>
            <person name="Warren W.C."/>
        </authorList>
    </citation>
    <scope>NUCLEOTIDE SEQUENCE [LARGE SCALE GENOMIC DNA]</scope>
</reference>
<keyword evidence="1" id="KW-0812">Transmembrane</keyword>
<dbReference type="AlphaFoldDB" id="A0A4W3GQ12"/>
<dbReference type="Pfam" id="PF17665">
    <property type="entry name" value="DUF5527"/>
    <property type="match status" value="1"/>
</dbReference>
<feature type="transmembrane region" description="Helical" evidence="1">
    <location>
        <begin position="36"/>
        <end position="59"/>
    </location>
</feature>
<name>A0A4W3GQ12_CALMI</name>
<dbReference type="Ensembl" id="ENSCMIT00000006311.1">
    <property type="protein sequence ID" value="ENSCMIP00000006108.1"/>
    <property type="gene ID" value="ENSCMIG00000003517.1"/>
</dbReference>
<evidence type="ECO:0000256" key="1">
    <source>
        <dbReference type="SAM" id="Phobius"/>
    </source>
</evidence>
<keyword evidence="3" id="KW-1185">Reference proteome</keyword>
<reference evidence="2" key="5">
    <citation type="submission" date="2025-09" db="UniProtKB">
        <authorList>
            <consortium name="Ensembl"/>
        </authorList>
    </citation>
    <scope>IDENTIFICATION</scope>
</reference>
<organism evidence="2 3">
    <name type="scientific">Callorhinchus milii</name>
    <name type="common">Ghost shark</name>
    <dbReference type="NCBI Taxonomy" id="7868"/>
    <lineage>
        <taxon>Eukaryota</taxon>
        <taxon>Metazoa</taxon>
        <taxon>Chordata</taxon>
        <taxon>Craniata</taxon>
        <taxon>Vertebrata</taxon>
        <taxon>Chondrichthyes</taxon>
        <taxon>Holocephali</taxon>
        <taxon>Chimaeriformes</taxon>
        <taxon>Callorhinchidae</taxon>
        <taxon>Callorhinchus</taxon>
    </lineage>
</organism>
<dbReference type="PANTHER" id="PTHR38325:SF1">
    <property type="entry name" value="GENE, 17455-RELATED"/>
    <property type="match status" value="1"/>
</dbReference>
<keyword evidence="1" id="KW-1133">Transmembrane helix</keyword>